<evidence type="ECO:0000313" key="2">
    <source>
        <dbReference type="WBParaSite" id="nRc.2.0.1.t03281-RA"/>
    </source>
</evidence>
<proteinExistence type="predicted"/>
<dbReference type="Proteomes" id="UP000887565">
    <property type="component" value="Unplaced"/>
</dbReference>
<evidence type="ECO:0000313" key="1">
    <source>
        <dbReference type="Proteomes" id="UP000887565"/>
    </source>
</evidence>
<dbReference type="AlphaFoldDB" id="A0A915HP43"/>
<keyword evidence="1" id="KW-1185">Reference proteome</keyword>
<reference evidence="2" key="1">
    <citation type="submission" date="2022-11" db="UniProtKB">
        <authorList>
            <consortium name="WormBaseParasite"/>
        </authorList>
    </citation>
    <scope>IDENTIFICATION</scope>
</reference>
<name>A0A915HP43_ROMCU</name>
<sequence length="81" mass="8469">MYVSGSFNADLTHCLASSLALRASASVVLAQSAAPSSVRDVVINSETIQFKATSISCSIGRPATTSKWDASFRVPTSVKAF</sequence>
<accession>A0A915HP43</accession>
<protein>
    <submittedName>
        <fullName evidence="2">Secreted protein</fullName>
    </submittedName>
</protein>
<dbReference type="WBParaSite" id="nRc.2.0.1.t03281-RA">
    <property type="protein sequence ID" value="nRc.2.0.1.t03281-RA"/>
    <property type="gene ID" value="nRc.2.0.1.g03281"/>
</dbReference>
<organism evidence="1 2">
    <name type="scientific">Romanomermis culicivorax</name>
    <name type="common">Nematode worm</name>
    <dbReference type="NCBI Taxonomy" id="13658"/>
    <lineage>
        <taxon>Eukaryota</taxon>
        <taxon>Metazoa</taxon>
        <taxon>Ecdysozoa</taxon>
        <taxon>Nematoda</taxon>
        <taxon>Enoplea</taxon>
        <taxon>Dorylaimia</taxon>
        <taxon>Mermithida</taxon>
        <taxon>Mermithoidea</taxon>
        <taxon>Mermithidae</taxon>
        <taxon>Romanomermis</taxon>
    </lineage>
</organism>